<dbReference type="eggNOG" id="KOG3627">
    <property type="taxonomic scope" value="Eukaryota"/>
</dbReference>
<keyword evidence="1" id="KW-1015">Disulfide bond</keyword>
<dbReference type="GO" id="GO:0006508">
    <property type="term" value="P:proteolysis"/>
    <property type="evidence" value="ECO:0000318"/>
    <property type="project" value="GO_Central"/>
</dbReference>
<feature type="signal peptide" evidence="3">
    <location>
        <begin position="1"/>
        <end position="23"/>
    </location>
</feature>
<proteinExistence type="predicted"/>
<evidence type="ECO:0000256" key="3">
    <source>
        <dbReference type="SAM" id="SignalP"/>
    </source>
</evidence>
<accession>F6XKM3</accession>
<name>F6XKM3_MONDO</name>
<dbReference type="SMART" id="SM00020">
    <property type="entry name" value="Tryp_SPc"/>
    <property type="match status" value="1"/>
</dbReference>
<evidence type="ECO:0000259" key="4">
    <source>
        <dbReference type="PROSITE" id="PS50240"/>
    </source>
</evidence>
<organism evidence="5 6">
    <name type="scientific">Monodelphis domestica</name>
    <name type="common">Gray short-tailed opossum</name>
    <dbReference type="NCBI Taxonomy" id="13616"/>
    <lineage>
        <taxon>Eukaryota</taxon>
        <taxon>Metazoa</taxon>
        <taxon>Chordata</taxon>
        <taxon>Craniata</taxon>
        <taxon>Vertebrata</taxon>
        <taxon>Euteleostomi</taxon>
        <taxon>Mammalia</taxon>
        <taxon>Metatheria</taxon>
        <taxon>Didelphimorphia</taxon>
        <taxon>Didelphidae</taxon>
        <taxon>Monodelphis</taxon>
    </lineage>
</organism>
<dbReference type="Bgee" id="ENSMODG00000014140">
    <property type="expression patterns" value="Expressed in spermatocyte and 4 other cell types or tissues"/>
</dbReference>
<dbReference type="GeneTree" id="ENSGT01020000230389"/>
<dbReference type="Ensembl" id="ENSMODT00000018007.3">
    <property type="protein sequence ID" value="ENSMODP00000017679.3"/>
    <property type="gene ID" value="ENSMODG00000014140.3"/>
</dbReference>
<dbReference type="InterPro" id="IPR001254">
    <property type="entry name" value="Trypsin_dom"/>
</dbReference>
<dbReference type="OrthoDB" id="6261922at2759"/>
<dbReference type="Proteomes" id="UP000002280">
    <property type="component" value="Chromosome 1"/>
</dbReference>
<gene>
    <name evidence="5" type="primary">PRSS54</name>
</gene>
<dbReference type="PROSITE" id="PS50240">
    <property type="entry name" value="TRYPSIN_DOM"/>
    <property type="match status" value="1"/>
</dbReference>
<keyword evidence="6" id="KW-1185">Reference proteome</keyword>
<dbReference type="PANTHER" id="PTHR24250">
    <property type="entry name" value="CHYMOTRYPSIN-RELATED"/>
    <property type="match status" value="1"/>
</dbReference>
<dbReference type="PROSITE" id="PS51257">
    <property type="entry name" value="PROKAR_LIPOPROTEIN"/>
    <property type="match status" value="1"/>
</dbReference>
<sequence>MAKQKRPLFLLLCISHSFVGCLFQSSIIPWFLSDDSDDLATVDRFPWMVSLQDSQYTHLAFGCILSEFWILSIASRLQNRKKVLALVGITDMNARRRTQPEYPIDGIFSHESFNYITMENNIALLKTYTAIEFSDQVQPICFASRNLAPSILENCWLSGWIHTAATRKRMEMGVLRKLPMQEVWPCSLKRSRGTVCFNFKEEYNSYECLGDPGNPVMCQVKPTNQWILNGVQNEGGRSCLGPFLYTKISYYSSWISKMIKKEGLDLCPVFSWRERQSGRSSDAGVELQNSSVLEKPVPDSSAPLPRGPSFRPHRPRLPTARPHSGPRAPPQREEQPQNREEETRLKPTADKKVPAMAGEPGGAESAANKLQAETTRASSKGSAEPVYYDYYSGEVMPVSGQDRRRPAREAISALCLLALVLGDVASRG</sequence>
<dbReference type="GeneID" id="100617811"/>
<dbReference type="STRING" id="13616.ENSMODP00000017679"/>
<keyword evidence="3" id="KW-0732">Signal</keyword>
<evidence type="ECO:0000313" key="6">
    <source>
        <dbReference type="Proteomes" id="UP000002280"/>
    </source>
</evidence>
<evidence type="ECO:0000313" key="5">
    <source>
        <dbReference type="Ensembl" id="ENSMODP00000017679.3"/>
    </source>
</evidence>
<feature type="region of interest" description="Disordered" evidence="2">
    <location>
        <begin position="278"/>
        <end position="381"/>
    </location>
</feature>
<dbReference type="RefSeq" id="XP_007477612.1">
    <property type="nucleotide sequence ID" value="XM_007477550.2"/>
</dbReference>
<reference evidence="5 6" key="1">
    <citation type="journal article" date="2007" name="Nature">
        <title>Genome of the marsupial Monodelphis domestica reveals innovation in non-coding sequences.</title>
        <authorList>
            <person name="Mikkelsen T.S."/>
            <person name="Wakefield M.J."/>
            <person name="Aken B."/>
            <person name="Amemiya C.T."/>
            <person name="Chang J.L."/>
            <person name="Duke S."/>
            <person name="Garber M."/>
            <person name="Gentles A.J."/>
            <person name="Goodstadt L."/>
            <person name="Heger A."/>
            <person name="Jurka J."/>
            <person name="Kamal M."/>
            <person name="Mauceli E."/>
            <person name="Searle S.M."/>
            <person name="Sharpe T."/>
            <person name="Baker M.L."/>
            <person name="Batzer M.A."/>
            <person name="Benos P.V."/>
            <person name="Belov K."/>
            <person name="Clamp M."/>
            <person name="Cook A."/>
            <person name="Cuff J."/>
            <person name="Das R."/>
            <person name="Davidow L."/>
            <person name="Deakin J.E."/>
            <person name="Fazzari M.J."/>
            <person name="Glass J.L."/>
            <person name="Grabherr M."/>
            <person name="Greally J.M."/>
            <person name="Gu W."/>
            <person name="Hore T.A."/>
            <person name="Huttley G.A."/>
            <person name="Kleber M."/>
            <person name="Jirtle R.L."/>
            <person name="Koina E."/>
            <person name="Lee J.T."/>
            <person name="Mahony S."/>
            <person name="Marra M.A."/>
            <person name="Miller R.D."/>
            <person name="Nicholls R.D."/>
            <person name="Oda M."/>
            <person name="Papenfuss A.T."/>
            <person name="Parra Z.E."/>
            <person name="Pollock D.D."/>
            <person name="Ray D.A."/>
            <person name="Schein J.E."/>
            <person name="Speed T.P."/>
            <person name="Thompson K."/>
            <person name="VandeBerg J.L."/>
            <person name="Wade C.M."/>
            <person name="Walker J.A."/>
            <person name="Waters P.D."/>
            <person name="Webber C."/>
            <person name="Weidman J.R."/>
            <person name="Xie X."/>
            <person name="Zody M.C."/>
            <person name="Baldwin J."/>
            <person name="Abdouelleil A."/>
            <person name="Abdulkadir J."/>
            <person name="Abebe A."/>
            <person name="Abera B."/>
            <person name="Abreu J."/>
            <person name="Acer S.C."/>
            <person name="Aftuck L."/>
            <person name="Alexander A."/>
            <person name="An P."/>
            <person name="Anderson E."/>
            <person name="Anderson S."/>
            <person name="Arachi H."/>
            <person name="Azer M."/>
            <person name="Bachantsang P."/>
            <person name="Barry A."/>
            <person name="Bayul T."/>
            <person name="Berlin A."/>
            <person name="Bessette D."/>
            <person name="Bloom T."/>
            <person name="Bloom T."/>
            <person name="Boguslavskiy L."/>
            <person name="Bonnet C."/>
            <person name="Boukhgalter B."/>
            <person name="Bourzgui I."/>
            <person name="Brown A."/>
            <person name="Cahill P."/>
            <person name="Channer S."/>
            <person name="Cheshatsang Y."/>
            <person name="Chuda L."/>
            <person name="Citroen M."/>
            <person name="Collymore A."/>
            <person name="Cooke P."/>
            <person name="Costello M."/>
            <person name="D'Aco K."/>
            <person name="Daza R."/>
            <person name="De Haan G."/>
            <person name="DeGray S."/>
            <person name="DeMaso C."/>
            <person name="Dhargay N."/>
            <person name="Dooley K."/>
            <person name="Dooley E."/>
            <person name="Doricent M."/>
            <person name="Dorje P."/>
            <person name="Dorjee K."/>
            <person name="Dupes A."/>
            <person name="Elong R."/>
            <person name="Falk J."/>
            <person name="Farina A."/>
            <person name="Faro S."/>
            <person name="Ferguson D."/>
            <person name="Fisher S."/>
            <person name="Foley C.D."/>
            <person name="Franke A."/>
            <person name="Friedrich D."/>
            <person name="Gadbois L."/>
            <person name="Gearin G."/>
            <person name="Gearin C.R."/>
            <person name="Giannoukos G."/>
            <person name="Goode T."/>
            <person name="Graham J."/>
            <person name="Grandbois E."/>
            <person name="Grewal S."/>
            <person name="Gyaltsen K."/>
            <person name="Hafez N."/>
            <person name="Hagos B."/>
            <person name="Hall J."/>
            <person name="Henson C."/>
            <person name="Hollinger A."/>
            <person name="Honan T."/>
            <person name="Huard M.D."/>
            <person name="Hughes L."/>
            <person name="Hurhula B."/>
            <person name="Husby M.E."/>
            <person name="Kamat A."/>
            <person name="Kanga B."/>
            <person name="Kashin S."/>
            <person name="Khazanovich D."/>
            <person name="Kisner P."/>
            <person name="Lance K."/>
            <person name="Lara M."/>
            <person name="Lee W."/>
            <person name="Lennon N."/>
            <person name="Letendre F."/>
            <person name="LeVine R."/>
            <person name="Lipovsky A."/>
            <person name="Liu X."/>
            <person name="Liu J."/>
            <person name="Liu S."/>
            <person name="Lokyitsang T."/>
            <person name="Lokyitsang Y."/>
            <person name="Lubonja R."/>
            <person name="Lui A."/>
            <person name="MacDonald P."/>
            <person name="Magnisalis V."/>
            <person name="Maru K."/>
            <person name="Matthews C."/>
            <person name="McCusker W."/>
            <person name="McDonough S."/>
            <person name="Mehta T."/>
            <person name="Meldrim J."/>
            <person name="Meneus L."/>
            <person name="Mihai O."/>
            <person name="Mihalev A."/>
            <person name="Mihova T."/>
            <person name="Mittelman R."/>
            <person name="Mlenga V."/>
            <person name="Montmayeur A."/>
            <person name="Mulrain L."/>
            <person name="Navidi A."/>
            <person name="Naylor J."/>
            <person name="Negash T."/>
            <person name="Nguyen T."/>
            <person name="Nguyen N."/>
            <person name="Nicol R."/>
            <person name="Norbu C."/>
            <person name="Norbu N."/>
            <person name="Novod N."/>
            <person name="O'Neill B."/>
            <person name="Osman S."/>
            <person name="Markiewicz E."/>
            <person name="Oyono O.L."/>
            <person name="Patti C."/>
            <person name="Phunkhang P."/>
            <person name="Pierre F."/>
            <person name="Priest M."/>
            <person name="Raghuraman S."/>
            <person name="Rege F."/>
            <person name="Reyes R."/>
            <person name="Rise C."/>
            <person name="Rogov P."/>
            <person name="Ross K."/>
            <person name="Ryan E."/>
            <person name="Settipalli S."/>
            <person name="Shea T."/>
            <person name="Sherpa N."/>
            <person name="Shi L."/>
            <person name="Shih D."/>
            <person name="Sparrow T."/>
            <person name="Spaulding J."/>
            <person name="Stalker J."/>
            <person name="Stange-Thomann N."/>
            <person name="Stavropoulos S."/>
            <person name="Stone C."/>
            <person name="Strader C."/>
            <person name="Tesfaye S."/>
            <person name="Thomson T."/>
            <person name="Thoulutsang Y."/>
            <person name="Thoulutsang D."/>
            <person name="Topham K."/>
            <person name="Topping I."/>
            <person name="Tsamla T."/>
            <person name="Vassiliev H."/>
            <person name="Vo A."/>
            <person name="Wangchuk T."/>
            <person name="Wangdi T."/>
            <person name="Weiand M."/>
            <person name="Wilkinson J."/>
            <person name="Wilson A."/>
            <person name="Yadav S."/>
            <person name="Young G."/>
            <person name="Yu Q."/>
            <person name="Zembek L."/>
            <person name="Zhong D."/>
            <person name="Zimmer A."/>
            <person name="Zwirko Z."/>
            <person name="Jaffe D.B."/>
            <person name="Alvarez P."/>
            <person name="Brockman W."/>
            <person name="Butler J."/>
            <person name="Chin C."/>
            <person name="Gnerre S."/>
            <person name="MacCallum I."/>
            <person name="Graves J.A."/>
            <person name="Ponting C.P."/>
            <person name="Breen M."/>
            <person name="Samollow P.B."/>
            <person name="Lander E.S."/>
            <person name="Lindblad-Toh K."/>
        </authorList>
    </citation>
    <scope>NUCLEOTIDE SEQUENCE [LARGE SCALE GENOMIC DNA]</scope>
</reference>
<feature type="compositionally biased region" description="Basic and acidic residues" evidence="2">
    <location>
        <begin position="330"/>
        <end position="353"/>
    </location>
</feature>
<dbReference type="CTD" id="221191"/>
<dbReference type="InParanoid" id="F6XKM3"/>
<dbReference type="Gene3D" id="2.40.10.10">
    <property type="entry name" value="Trypsin-like serine proteases"/>
    <property type="match status" value="1"/>
</dbReference>
<dbReference type="InterPro" id="IPR043504">
    <property type="entry name" value="Peptidase_S1_PA_chymotrypsin"/>
</dbReference>
<feature type="compositionally biased region" description="Polar residues" evidence="2">
    <location>
        <begin position="371"/>
        <end position="381"/>
    </location>
</feature>
<feature type="chain" id="PRO_5023890879" evidence="3">
    <location>
        <begin position="24"/>
        <end position="428"/>
    </location>
</feature>
<evidence type="ECO:0000256" key="2">
    <source>
        <dbReference type="SAM" id="MobiDB-lite"/>
    </source>
</evidence>
<reference evidence="5" key="2">
    <citation type="submission" date="2025-08" db="UniProtKB">
        <authorList>
            <consortium name="Ensembl"/>
        </authorList>
    </citation>
    <scope>IDENTIFICATION</scope>
</reference>
<dbReference type="GO" id="GO:0004252">
    <property type="term" value="F:serine-type endopeptidase activity"/>
    <property type="evidence" value="ECO:0000318"/>
    <property type="project" value="GO_Central"/>
</dbReference>
<dbReference type="Pfam" id="PF00089">
    <property type="entry name" value="Trypsin"/>
    <property type="match status" value="1"/>
</dbReference>
<dbReference type="AlphaFoldDB" id="F6XKM3"/>
<reference evidence="5" key="3">
    <citation type="submission" date="2025-09" db="UniProtKB">
        <authorList>
            <consortium name="Ensembl"/>
        </authorList>
    </citation>
    <scope>IDENTIFICATION</scope>
</reference>
<dbReference type="KEGG" id="mdo:100617811"/>
<dbReference type="FunCoup" id="F6XKM3">
    <property type="interactions" value="124"/>
</dbReference>
<evidence type="ECO:0000256" key="1">
    <source>
        <dbReference type="ARBA" id="ARBA00023157"/>
    </source>
</evidence>
<dbReference type="PANTHER" id="PTHR24250:SF45">
    <property type="entry name" value="INACTIVE SERINE PROTEASE 54"/>
    <property type="match status" value="1"/>
</dbReference>
<protein>
    <submittedName>
        <fullName evidence="5">Serine protease 54</fullName>
    </submittedName>
</protein>
<dbReference type="SUPFAM" id="SSF50494">
    <property type="entry name" value="Trypsin-like serine proteases"/>
    <property type="match status" value="1"/>
</dbReference>
<dbReference type="InterPro" id="IPR009003">
    <property type="entry name" value="Peptidase_S1_PA"/>
</dbReference>
<feature type="domain" description="Peptidase S1" evidence="4">
    <location>
        <begin position="18"/>
        <end position="260"/>
    </location>
</feature>